<keyword evidence="8" id="KW-1185">Reference proteome</keyword>
<keyword evidence="3 7" id="KW-0812">Transmembrane</keyword>
<feature type="region of interest" description="Disordered" evidence="6">
    <location>
        <begin position="182"/>
        <end position="207"/>
    </location>
</feature>
<protein>
    <submittedName>
        <fullName evidence="9 10">Transmembrane protein 144 isoform X1</fullName>
    </submittedName>
</protein>
<feature type="compositionally biased region" description="Polar residues" evidence="6">
    <location>
        <begin position="185"/>
        <end position="204"/>
    </location>
</feature>
<dbReference type="GeneID" id="101853477"/>
<evidence type="ECO:0000256" key="4">
    <source>
        <dbReference type="ARBA" id="ARBA00022989"/>
    </source>
</evidence>
<feature type="transmembrane region" description="Helical" evidence="7">
    <location>
        <begin position="29"/>
        <end position="47"/>
    </location>
</feature>
<feature type="transmembrane region" description="Helical" evidence="7">
    <location>
        <begin position="59"/>
        <end position="78"/>
    </location>
</feature>
<dbReference type="RefSeq" id="XP_005104534.1">
    <property type="nucleotide sequence ID" value="XM_005104477.3"/>
</dbReference>
<feature type="transmembrane region" description="Helical" evidence="7">
    <location>
        <begin position="84"/>
        <end position="105"/>
    </location>
</feature>
<gene>
    <name evidence="9 10" type="primary">LOC101853477</name>
</gene>
<sequence>MEWINVVNTTVAPHNTTTPLPQSHSYPDYVGYICSLIAVLMYGSNFVPVKKFVTGDGMFFQYVLCSGIFLVGIVVQLVQNSTFYPLVMLGGFIWATGNLCVVPVFKTIGMGLGMSIWGTFALVAGWASGKFGWFGNKDDVISNPAMNYGGVGLAFGSILLYVMVKNEVSGSTEMEIIVTEEETSPLISGPQSSINESQRSTPASRNGDDVLVFNKLANDAKKSGNGNGNDEDDEQDDRMWIEDLSPMLKRIIGTGLSIFSGFMYGINFTPAIHVQDNVQGASKNGLDYVFAHFCGIYMSSSIYFYIYCAVKKNKPKVYPKVILPGIVSGIMWGIATASWYIANATLSESVTFPIISTAPAAIASLFWGVVVFHEIKGKRNILILIAAFCIMSGGAVLAGLSK</sequence>
<evidence type="ECO:0000256" key="7">
    <source>
        <dbReference type="SAM" id="Phobius"/>
    </source>
</evidence>
<evidence type="ECO:0000313" key="10">
    <source>
        <dbReference type="RefSeq" id="XP_005104536.1"/>
    </source>
</evidence>
<keyword evidence="5 7" id="KW-0472">Membrane</keyword>
<evidence type="ECO:0000256" key="5">
    <source>
        <dbReference type="ARBA" id="ARBA00023136"/>
    </source>
</evidence>
<evidence type="ECO:0000256" key="2">
    <source>
        <dbReference type="ARBA" id="ARBA00005731"/>
    </source>
</evidence>
<feature type="transmembrane region" description="Helical" evidence="7">
    <location>
        <begin position="381"/>
        <end position="400"/>
    </location>
</feature>
<feature type="transmembrane region" description="Helical" evidence="7">
    <location>
        <begin position="112"/>
        <end position="133"/>
    </location>
</feature>
<name>A0ABM0JYI6_APLCA</name>
<dbReference type="PANTHER" id="PTHR16119:SF17">
    <property type="entry name" value="TRANSMEMBRANE PROTEIN 144"/>
    <property type="match status" value="1"/>
</dbReference>
<feature type="transmembrane region" description="Helical" evidence="7">
    <location>
        <begin position="321"/>
        <end position="342"/>
    </location>
</feature>
<keyword evidence="4 7" id="KW-1133">Transmembrane helix</keyword>
<dbReference type="Pfam" id="PF07857">
    <property type="entry name" value="TMEM144"/>
    <property type="match status" value="1"/>
</dbReference>
<comment type="subcellular location">
    <subcellularLocation>
        <location evidence="1">Membrane</location>
        <topology evidence="1">Multi-pass membrane protein</topology>
    </subcellularLocation>
</comment>
<dbReference type="PANTHER" id="PTHR16119">
    <property type="entry name" value="TRANSMEMBRANE PROTEIN 144"/>
    <property type="match status" value="1"/>
</dbReference>
<feature type="transmembrane region" description="Helical" evidence="7">
    <location>
        <begin position="354"/>
        <end position="372"/>
    </location>
</feature>
<evidence type="ECO:0000313" key="9">
    <source>
        <dbReference type="RefSeq" id="XP_005104534.1"/>
    </source>
</evidence>
<evidence type="ECO:0000313" key="8">
    <source>
        <dbReference type="Proteomes" id="UP000694888"/>
    </source>
</evidence>
<dbReference type="Proteomes" id="UP000694888">
    <property type="component" value="Unplaced"/>
</dbReference>
<dbReference type="InterPro" id="IPR012435">
    <property type="entry name" value="TMEM144"/>
</dbReference>
<feature type="transmembrane region" description="Helical" evidence="7">
    <location>
        <begin position="288"/>
        <end position="309"/>
    </location>
</feature>
<evidence type="ECO:0000256" key="1">
    <source>
        <dbReference type="ARBA" id="ARBA00004141"/>
    </source>
</evidence>
<comment type="similarity">
    <text evidence="2">Belongs to the TMEM144 family.</text>
</comment>
<evidence type="ECO:0000256" key="3">
    <source>
        <dbReference type="ARBA" id="ARBA00022692"/>
    </source>
</evidence>
<reference evidence="9 10" key="1">
    <citation type="submission" date="2025-05" db="UniProtKB">
        <authorList>
            <consortium name="RefSeq"/>
        </authorList>
    </citation>
    <scope>IDENTIFICATION</scope>
</reference>
<feature type="transmembrane region" description="Helical" evidence="7">
    <location>
        <begin position="248"/>
        <end position="268"/>
    </location>
</feature>
<dbReference type="RefSeq" id="XP_005104536.1">
    <property type="nucleotide sequence ID" value="XM_005104479.3"/>
</dbReference>
<accession>A0ABM0JYI6</accession>
<dbReference type="InterPro" id="IPR010651">
    <property type="entry name" value="Sugar_transport"/>
</dbReference>
<proteinExistence type="inferred from homology"/>
<evidence type="ECO:0000256" key="6">
    <source>
        <dbReference type="SAM" id="MobiDB-lite"/>
    </source>
</evidence>
<feature type="transmembrane region" description="Helical" evidence="7">
    <location>
        <begin position="145"/>
        <end position="164"/>
    </location>
</feature>
<organism evidence="8 10">
    <name type="scientific">Aplysia californica</name>
    <name type="common">California sea hare</name>
    <dbReference type="NCBI Taxonomy" id="6500"/>
    <lineage>
        <taxon>Eukaryota</taxon>
        <taxon>Metazoa</taxon>
        <taxon>Spiralia</taxon>
        <taxon>Lophotrochozoa</taxon>
        <taxon>Mollusca</taxon>
        <taxon>Gastropoda</taxon>
        <taxon>Heterobranchia</taxon>
        <taxon>Euthyneura</taxon>
        <taxon>Tectipleura</taxon>
        <taxon>Aplysiida</taxon>
        <taxon>Aplysioidea</taxon>
        <taxon>Aplysiidae</taxon>
        <taxon>Aplysia</taxon>
    </lineage>
</organism>